<dbReference type="RefSeq" id="WP_271317174.1">
    <property type="nucleotide sequence ID" value="NZ_JABXJJ020000032.1"/>
</dbReference>
<dbReference type="InterPro" id="IPR001830">
    <property type="entry name" value="Glyco_trans_20"/>
</dbReference>
<dbReference type="GO" id="GO:0005992">
    <property type="term" value="P:trehalose biosynthetic process"/>
    <property type="evidence" value="ECO:0007669"/>
    <property type="project" value="InterPro"/>
</dbReference>
<dbReference type="Pfam" id="PF00982">
    <property type="entry name" value="Glyco_transf_20"/>
    <property type="match status" value="1"/>
</dbReference>
<dbReference type="GO" id="GO:0003825">
    <property type="term" value="F:alpha,alpha-trehalose-phosphate synthase (UDP-forming) activity"/>
    <property type="evidence" value="ECO:0007669"/>
    <property type="project" value="TreeGrafter"/>
</dbReference>
<dbReference type="Gene3D" id="3.40.50.2000">
    <property type="entry name" value="Glycogen Phosphorylase B"/>
    <property type="match status" value="2"/>
</dbReference>
<evidence type="ECO:0000256" key="1">
    <source>
        <dbReference type="ARBA" id="ARBA00008799"/>
    </source>
</evidence>
<dbReference type="AlphaFoldDB" id="A0AA90H8L2"/>
<evidence type="ECO:0000313" key="2">
    <source>
        <dbReference type="EMBL" id="MDI5972452.1"/>
    </source>
</evidence>
<accession>A0AA90H8L2</accession>
<dbReference type="PANTHER" id="PTHR10788:SF106">
    <property type="entry name" value="BCDNA.GH08860"/>
    <property type="match status" value="1"/>
</dbReference>
<organism evidence="2">
    <name type="scientific">Streptantibioticus silvisoli</name>
    <dbReference type="NCBI Taxonomy" id="2705255"/>
    <lineage>
        <taxon>Bacteria</taxon>
        <taxon>Bacillati</taxon>
        <taxon>Actinomycetota</taxon>
        <taxon>Actinomycetes</taxon>
        <taxon>Kitasatosporales</taxon>
        <taxon>Streptomycetaceae</taxon>
        <taxon>Streptantibioticus</taxon>
    </lineage>
</organism>
<gene>
    <name evidence="2" type="ORF">POF50_024450</name>
</gene>
<comment type="similarity">
    <text evidence="1">Belongs to the glycosyltransferase 20 family.</text>
</comment>
<dbReference type="SUPFAM" id="SSF53756">
    <property type="entry name" value="UDP-Glycosyltransferase/glycogen phosphorylase"/>
    <property type="match status" value="1"/>
</dbReference>
<comment type="caution">
    <text evidence="2">The sequence shown here is derived from an EMBL/GenBank/DDBJ whole genome shotgun (WGS) entry which is preliminary data.</text>
</comment>
<sequence>MTASEVFLASKRAAITYDTDPDTGELRPWLAPGGTGNVVAEQAGVLNVSWIASADSEDDRRVAAEQPEGVMLALPSGRDIRVNLIRHDRRVFDSVQNHLTAQLLWAANNYGWDKWTEPSFGAETSAAQDDFDRFTRDFADALLKSSAAARDPLYLVHDYQLVGVPAKLRQERPDAPILLFVHIPWPSPDYWRVLPAPLRTGIIEGMLPATTIGFFADRWTRNFLDCVEDLVPDARVDRDRGTVHWRGARTRVRTLPLGYSPLTLDGRAPRLPEGIGEWADGHRLVVHSGRTDPIKNAERAVRAYALAVKEDQRLRDTRMLVRMNPNRLYVPANADYVRRVEAAVADANRELGPDTVRTHTDNDVDHSIACFRHADLLMFNSTVDGQNLSTFEAPLVNQRDADVILSEMCGAAELLGPHCRTVNPFDLHEQARAISAALSAGPAARAASAARRRDAARPWTLEAWVQAQLDALAADHGARHDDHH</sequence>
<proteinExistence type="inferred from homology"/>
<dbReference type="EMBL" id="JABXJJ020000032">
    <property type="protein sequence ID" value="MDI5972452.1"/>
    <property type="molecule type" value="Genomic_DNA"/>
</dbReference>
<name>A0AA90H8L2_9ACTN</name>
<dbReference type="PANTHER" id="PTHR10788">
    <property type="entry name" value="TREHALOSE-6-PHOSPHATE SYNTHASE"/>
    <property type="match status" value="1"/>
</dbReference>
<protein>
    <submittedName>
        <fullName evidence="2">Trehalose-6-phosphate synthase</fullName>
    </submittedName>
</protein>
<reference evidence="2" key="1">
    <citation type="submission" date="2023-05" db="EMBL/GenBank/DDBJ databases">
        <title>Streptantibioticus silvisoli sp. nov., acidotolerant actinomycetes 1 from pine litter.</title>
        <authorList>
            <person name="Swiecimska M."/>
            <person name="Golinska P."/>
            <person name="Sangal V."/>
            <person name="Wachnowicz B."/>
            <person name="Goodfellow M."/>
        </authorList>
    </citation>
    <scope>NUCLEOTIDE SEQUENCE</scope>
    <source>
        <strain evidence="2">SL13</strain>
    </source>
</reference>